<feature type="signal peptide" evidence="1">
    <location>
        <begin position="1"/>
        <end position="22"/>
    </location>
</feature>
<dbReference type="KEGG" id="mut:GVT53_06920"/>
<keyword evidence="1" id="KW-0732">Signal</keyword>
<dbReference type="PROSITE" id="PS51257">
    <property type="entry name" value="PROKAR_LIPOPROTEIN"/>
    <property type="match status" value="1"/>
</dbReference>
<organism evidence="2 3">
    <name type="scientific">Flagellimonas oceani</name>
    <dbReference type="NCBI Taxonomy" id="2698672"/>
    <lineage>
        <taxon>Bacteria</taxon>
        <taxon>Pseudomonadati</taxon>
        <taxon>Bacteroidota</taxon>
        <taxon>Flavobacteriia</taxon>
        <taxon>Flavobacteriales</taxon>
        <taxon>Flavobacteriaceae</taxon>
        <taxon>Flagellimonas</taxon>
    </lineage>
</organism>
<evidence type="ECO:0000313" key="2">
    <source>
        <dbReference type="EMBL" id="QII44417.1"/>
    </source>
</evidence>
<evidence type="ECO:0000256" key="1">
    <source>
        <dbReference type="SAM" id="SignalP"/>
    </source>
</evidence>
<proteinExistence type="predicted"/>
<gene>
    <name evidence="2" type="ORF">GVT53_06920</name>
</gene>
<accession>A0A6G7J1P6</accession>
<sequence length="275" mass="30102">MKKNTLSLIIAVLSICSCFGQSSDFVGTFVNSSNSISIQFKRVGDEYHGMLAAVGASFAIRATGSFNNMNGEIYGLDGPVDFEATLNGLNMSVRSTGYNEPFYKYSDLHNLGNFDLSQYMKDNSGVAGNNTISPPTSPPSVQNNNSEYPELNNQGLLNIISGSQLVFYQRTSYVNDSMASSITYVNFCSNGTFSMNMDGSFSVAGDYGGNAQGASYGNNSGTWQLVSYQGEPAVYLQYYNGDTSLNPFNENEVRQGRWRRGNTQYALQRNKVRCN</sequence>
<name>A0A6G7J1P6_9FLAO</name>
<dbReference type="AlphaFoldDB" id="A0A6G7J1P6"/>
<feature type="chain" id="PRO_5026308714" evidence="1">
    <location>
        <begin position="23"/>
        <end position="275"/>
    </location>
</feature>
<reference evidence="2 3" key="1">
    <citation type="submission" date="2020-02" db="EMBL/GenBank/DDBJ databases">
        <title>Complete genome of Muricauda sp. 501str8.</title>
        <authorList>
            <person name="Dong B."/>
            <person name="Zhu S."/>
            <person name="Yang J."/>
            <person name="Chen J."/>
        </authorList>
    </citation>
    <scope>NUCLEOTIDE SEQUENCE [LARGE SCALE GENOMIC DNA]</scope>
    <source>
        <strain evidence="2 3">501str8</strain>
    </source>
</reference>
<evidence type="ECO:0000313" key="3">
    <source>
        <dbReference type="Proteomes" id="UP000502928"/>
    </source>
</evidence>
<keyword evidence="3" id="KW-1185">Reference proteome</keyword>
<protein>
    <submittedName>
        <fullName evidence="2">Uncharacterized protein</fullName>
    </submittedName>
</protein>
<dbReference type="Proteomes" id="UP000502928">
    <property type="component" value="Chromosome"/>
</dbReference>
<dbReference type="RefSeq" id="WP_166247956.1">
    <property type="nucleotide sequence ID" value="NZ_CP049616.1"/>
</dbReference>
<dbReference type="EMBL" id="CP049616">
    <property type="protein sequence ID" value="QII44417.1"/>
    <property type="molecule type" value="Genomic_DNA"/>
</dbReference>